<dbReference type="PANTHER" id="PTHR38340:SF1">
    <property type="entry name" value="S-LAYER PROTEIN"/>
    <property type="match status" value="1"/>
</dbReference>
<protein>
    <recommendedName>
        <fullName evidence="4">RapA2 cadherin-like domain-containing protein</fullName>
    </recommendedName>
</protein>
<keyword evidence="2" id="KW-0964">Secreted</keyword>
<dbReference type="InterPro" id="IPR001343">
    <property type="entry name" value="Hemolysn_Ca-bd"/>
</dbReference>
<dbReference type="NCBIfam" id="TIGR01965">
    <property type="entry name" value="VCBS_repeat"/>
    <property type="match status" value="3"/>
</dbReference>
<dbReference type="SUPFAM" id="SSF51120">
    <property type="entry name" value="beta-Roll"/>
    <property type="match status" value="2"/>
</dbReference>
<dbReference type="Proteomes" id="UP000325684">
    <property type="component" value="Unassembled WGS sequence"/>
</dbReference>
<organism evidence="5 6">
    <name type="scientific">Microvirga brassicacearum</name>
    <dbReference type="NCBI Taxonomy" id="2580413"/>
    <lineage>
        <taxon>Bacteria</taxon>
        <taxon>Pseudomonadati</taxon>
        <taxon>Pseudomonadota</taxon>
        <taxon>Alphaproteobacteria</taxon>
        <taxon>Hyphomicrobiales</taxon>
        <taxon>Methylobacteriaceae</taxon>
        <taxon>Microvirga</taxon>
    </lineage>
</organism>
<dbReference type="PROSITE" id="PS00330">
    <property type="entry name" value="HEMOLYSIN_CALCIUM"/>
    <property type="match status" value="1"/>
</dbReference>
<evidence type="ECO:0000313" key="6">
    <source>
        <dbReference type="Proteomes" id="UP000325684"/>
    </source>
</evidence>
<name>A0A5N3P4K9_9HYPH</name>
<dbReference type="GO" id="GO:0005576">
    <property type="term" value="C:extracellular region"/>
    <property type="evidence" value="ECO:0007669"/>
    <property type="project" value="UniProtKB-SubCell"/>
</dbReference>
<feature type="domain" description="RapA2 cadherin-like" evidence="4">
    <location>
        <begin position="155"/>
        <end position="242"/>
    </location>
</feature>
<evidence type="ECO:0000256" key="1">
    <source>
        <dbReference type="ARBA" id="ARBA00004613"/>
    </source>
</evidence>
<dbReference type="InterPro" id="IPR050557">
    <property type="entry name" value="RTX_toxin/Mannuronan_C5-epim"/>
</dbReference>
<dbReference type="PANTHER" id="PTHR38340">
    <property type="entry name" value="S-LAYER PROTEIN"/>
    <property type="match status" value="1"/>
</dbReference>
<feature type="region of interest" description="Disordered" evidence="3">
    <location>
        <begin position="835"/>
        <end position="855"/>
    </location>
</feature>
<proteinExistence type="predicted"/>
<comment type="caution">
    <text evidence="5">The sequence shown here is derived from an EMBL/GenBank/DDBJ whole genome shotgun (WGS) entry which is preliminary data.</text>
</comment>
<dbReference type="Gene3D" id="2.150.10.10">
    <property type="entry name" value="Serralysin-like metalloprotease, C-terminal"/>
    <property type="match status" value="2"/>
</dbReference>
<feature type="domain" description="RapA2 cadherin-like" evidence="4">
    <location>
        <begin position="698"/>
        <end position="786"/>
    </location>
</feature>
<feature type="domain" description="RapA2 cadherin-like" evidence="4">
    <location>
        <begin position="427"/>
        <end position="511"/>
    </location>
</feature>
<dbReference type="PRINTS" id="PR00313">
    <property type="entry name" value="CABNDNGRPT"/>
</dbReference>
<dbReference type="InterPro" id="IPR018511">
    <property type="entry name" value="Hemolysin-typ_Ca-bd_CS"/>
</dbReference>
<comment type="subcellular location">
    <subcellularLocation>
        <location evidence="1">Secreted</location>
    </subcellularLocation>
</comment>
<dbReference type="InterPro" id="IPR040853">
    <property type="entry name" value="RapA2_cadherin-like"/>
</dbReference>
<reference evidence="5 6" key="1">
    <citation type="journal article" date="2019" name="Microorganisms">
        <title>Genome Insights into the Novel Species Microvirga brassicacearum, a Rapeseed Endophyte with Biotechnological Potential.</title>
        <authorList>
            <person name="Jimenez-Gomez A."/>
            <person name="Saati-Santamaria Z."/>
            <person name="Igual J.M."/>
            <person name="Rivas R."/>
            <person name="Mateos P.F."/>
            <person name="Garcia-Fraile P."/>
        </authorList>
    </citation>
    <scope>NUCLEOTIDE SEQUENCE [LARGE SCALE GENOMIC DNA]</scope>
    <source>
        <strain evidence="5 6">CDVBN77</strain>
    </source>
</reference>
<dbReference type="EMBL" id="VCMV01000063">
    <property type="protein sequence ID" value="KAB0264667.1"/>
    <property type="molecule type" value="Genomic_DNA"/>
</dbReference>
<dbReference type="GO" id="GO:0005509">
    <property type="term" value="F:calcium ion binding"/>
    <property type="evidence" value="ECO:0007669"/>
    <property type="project" value="InterPro"/>
</dbReference>
<evidence type="ECO:0000256" key="2">
    <source>
        <dbReference type="ARBA" id="ARBA00022525"/>
    </source>
</evidence>
<keyword evidence="6" id="KW-1185">Reference proteome</keyword>
<evidence type="ECO:0000259" key="4">
    <source>
        <dbReference type="Pfam" id="PF17803"/>
    </source>
</evidence>
<accession>A0A5N3P4K9</accession>
<dbReference type="OrthoDB" id="5380561at2"/>
<dbReference type="InterPro" id="IPR010221">
    <property type="entry name" value="VCBS_dom"/>
</dbReference>
<dbReference type="AlphaFoldDB" id="A0A5N3P4K9"/>
<evidence type="ECO:0000256" key="3">
    <source>
        <dbReference type="SAM" id="MobiDB-lite"/>
    </source>
</evidence>
<dbReference type="RefSeq" id="WP_150948585.1">
    <property type="nucleotide sequence ID" value="NZ_VCMV01000063.1"/>
</dbReference>
<dbReference type="InterPro" id="IPR011049">
    <property type="entry name" value="Serralysin-like_metalloprot_C"/>
</dbReference>
<gene>
    <name evidence="5" type="ORF">FEZ63_21690</name>
</gene>
<sequence>MSPVPSLNSVALLPTITIANLDGDSFTYPEQSGAVLIDQGAGVSVAASPPIFAGLILTASIGDMSSTQILSVRHQGMGAGQVGFENGFITYEGTPIGEATGGAGELLTIILTTNDVTAVTALLRNLTYADTGDAPESFSEITIEFSDDDGVLGSAVVAVNATPADDPPEAEDDGFSLIVNDAVTGTLTGNDFDPDHPDEGILDVVSLTDTVGIEHPVPAVGSVDVIGIYGTLTIDATGVFTYTADNAGSVAPGDTVTETFNYTIVDQDGSEATATVSFAVTAPPLFKFANLDGDTLIYREGSTPLLLDNGSDALVVGTLPTLEGVVLTVALDQASGSKILSVIGGGSGPGQIDILADGTVRFEAVEIGVLSNEPGEPLSVVFSAAATIDAIAALVRRIAYADTSEAPSDGTVDFTLSSGTTVLSVSHVSVTAEGTQDDPVADADIGTVTAGGSLTGRVTQNDIDPDDAAAVLTVTTFNAGASGGNPQAAAGASIQGTFGSLTLNADGTYTYLASDTSAIPPGGSGQDLFTYNITSSAGGEATAQLEITVENPLQQSLFTFSNFDGDALDYDEQSGPVIVDQDVSVVSDGIGWDGVKLLFDFGGAAPGEIIALRHQGTSAGQIGLSGPHVSYSGSTIGSVTRLSATSFEILFNGAASDEIVSAVLRNVEYDNPNEIISSAARTMTTTASLNGQAFGADTATFQIKSSDDPLLPGDDAALIFEETTISGNVFTNDVDPDRPPPLVKDLEIRGAVSGIATPLSQAVTGPLVVAGQYGSLILNQDGTFTYHADRADDLIGGETATDVFTYLTRNDTGDEASARLVLTVKGSDEVRIGSESADALTGGRGSDQLNGLGGDDRLLGGDGTDVLTGDAGNDTLDGGTGADLMYGGEGNDTFMVDNAQDRVIESGKGRDTILTTVSLTLRTKLPIELIQALGTDFSQLQLVGNEFRQTIRGSLGADTLNGKGGADTLKGDKGKDIFIFSNRSDGVDTILDFRAKEDKIHFVGKAFGLRKGKLKAEAFVKFKGAPKAQEDDDRILYDRSKGYLYADVDGSGGKSPVLLAMFKNKPALGPKDFFIL</sequence>
<dbReference type="Pfam" id="PF00353">
    <property type="entry name" value="HemolysinCabind"/>
    <property type="match status" value="2"/>
</dbReference>
<evidence type="ECO:0000313" key="5">
    <source>
        <dbReference type="EMBL" id="KAB0264667.1"/>
    </source>
</evidence>
<dbReference type="Pfam" id="PF17803">
    <property type="entry name" value="Cadherin_4"/>
    <property type="match status" value="3"/>
</dbReference>